<feature type="compositionally biased region" description="Polar residues" evidence="9">
    <location>
        <begin position="25"/>
        <end position="34"/>
    </location>
</feature>
<feature type="compositionally biased region" description="Basic and acidic residues" evidence="9">
    <location>
        <begin position="37"/>
        <end position="46"/>
    </location>
</feature>
<feature type="binding site" evidence="8">
    <location>
        <position position="526"/>
    </location>
    <ligand>
        <name>Mn(2+)</name>
        <dbReference type="ChEBI" id="CHEBI:29035"/>
        <label>2</label>
    </ligand>
</feature>
<keyword evidence="8" id="KW-0464">Manganese</keyword>
<feature type="binding site" evidence="8">
    <location>
        <position position="524"/>
    </location>
    <ligand>
        <name>Mn(2+)</name>
        <dbReference type="ChEBI" id="CHEBI:29035"/>
        <label>1</label>
    </ligand>
</feature>
<dbReference type="EMBL" id="LR134477">
    <property type="protein sequence ID" value="VEI14771.1"/>
    <property type="molecule type" value="Genomic_DNA"/>
</dbReference>
<evidence type="ECO:0000256" key="4">
    <source>
        <dbReference type="ARBA" id="ARBA00022438"/>
    </source>
</evidence>
<proteinExistence type="inferred from homology"/>
<feature type="binding site" evidence="8">
    <location>
        <position position="465"/>
    </location>
    <ligand>
        <name>Mn(2+)</name>
        <dbReference type="ChEBI" id="CHEBI:29035"/>
        <label>2</label>
    </ligand>
</feature>
<comment type="catalytic activity">
    <reaction evidence="1 8">
        <text>Release of an N-terminal amino acid, Xaa-|-Yaa-, in which Xaa is preferably Leu, but may be other amino acids including Pro although not Arg or Lys, and Yaa may be Pro. Amino acid amides and methyl esters are also readily hydrolyzed, but rates on arylamides are exceedingly low.</text>
        <dbReference type="EC" id="3.4.11.1"/>
    </reaction>
</comment>
<dbReference type="InterPro" id="IPR000819">
    <property type="entry name" value="Peptidase_M17_C"/>
</dbReference>
<dbReference type="GO" id="GO:0005737">
    <property type="term" value="C:cytoplasm"/>
    <property type="evidence" value="ECO:0007669"/>
    <property type="project" value="UniProtKB-SubCell"/>
</dbReference>
<feature type="binding site" evidence="8">
    <location>
        <position position="447"/>
    </location>
    <ligand>
        <name>Mn(2+)</name>
        <dbReference type="ChEBI" id="CHEBI:29035"/>
        <label>2</label>
    </ligand>
</feature>
<dbReference type="RefSeq" id="WP_197722376.1">
    <property type="nucleotide sequence ID" value="NZ_JASPER010000068.1"/>
</dbReference>
<evidence type="ECO:0000256" key="5">
    <source>
        <dbReference type="ARBA" id="ARBA00022670"/>
    </source>
</evidence>
<dbReference type="GO" id="GO:0070006">
    <property type="term" value="F:metalloaminopeptidase activity"/>
    <property type="evidence" value="ECO:0007669"/>
    <property type="project" value="InterPro"/>
</dbReference>
<dbReference type="NCBIfam" id="NF002073">
    <property type="entry name" value="PRK00913.1-2"/>
    <property type="match status" value="1"/>
</dbReference>
<feature type="binding site" evidence="8">
    <location>
        <position position="447"/>
    </location>
    <ligand>
        <name>Mn(2+)</name>
        <dbReference type="ChEBI" id="CHEBI:29035"/>
        <label>1</label>
    </ligand>
</feature>
<dbReference type="Gene3D" id="3.40.630.10">
    <property type="entry name" value="Zn peptidases"/>
    <property type="match status" value="1"/>
</dbReference>
<accession>A0A448PIH5</accession>
<evidence type="ECO:0000256" key="9">
    <source>
        <dbReference type="SAM" id="MobiDB-lite"/>
    </source>
</evidence>
<dbReference type="SUPFAM" id="SSF53187">
    <property type="entry name" value="Zn-dependent exopeptidases"/>
    <property type="match status" value="1"/>
</dbReference>
<feature type="binding site" evidence="8">
    <location>
        <position position="442"/>
    </location>
    <ligand>
        <name>Mn(2+)</name>
        <dbReference type="ChEBI" id="CHEBI:29035"/>
        <label>2</label>
    </ligand>
</feature>
<keyword evidence="5 8" id="KW-0645">Protease</keyword>
<dbReference type="PROSITE" id="PS00631">
    <property type="entry name" value="CYTOSOL_AP"/>
    <property type="match status" value="1"/>
</dbReference>
<dbReference type="InterPro" id="IPR023042">
    <property type="entry name" value="Peptidase_M17_leu_NH2_pept"/>
</dbReference>
<dbReference type="HAMAP" id="MF_00181">
    <property type="entry name" value="Cytosol_peptidase_M17"/>
    <property type="match status" value="1"/>
</dbReference>
<evidence type="ECO:0000256" key="7">
    <source>
        <dbReference type="ARBA" id="ARBA00049972"/>
    </source>
</evidence>
<protein>
    <recommendedName>
        <fullName evidence="8">Probable cytosol aminopeptidase</fullName>
        <ecNumber evidence="8">3.4.11.1</ecNumber>
    </recommendedName>
    <alternativeName>
        <fullName evidence="8">Leucine aminopeptidase</fullName>
        <shortName evidence="8">LAP</shortName>
        <ecNumber evidence="8">3.4.11.10</ecNumber>
    </alternativeName>
    <alternativeName>
        <fullName evidence="8">Leucyl aminopeptidase</fullName>
    </alternativeName>
</protein>
<dbReference type="InterPro" id="IPR011356">
    <property type="entry name" value="Leucine_aapep/pepB"/>
</dbReference>
<dbReference type="SUPFAM" id="SSF52949">
    <property type="entry name" value="Macro domain-like"/>
    <property type="match status" value="1"/>
</dbReference>
<evidence type="ECO:0000313" key="12">
    <source>
        <dbReference type="Proteomes" id="UP000268658"/>
    </source>
</evidence>
<comment type="function">
    <text evidence="7 8">Presumably involved in the processing and regular turnover of intracellular proteins. Catalyzes the removal of unsubstituted N-terminal amino acids from various peptides.</text>
</comment>
<feature type="binding site" evidence="8">
    <location>
        <position position="526"/>
    </location>
    <ligand>
        <name>Mn(2+)</name>
        <dbReference type="ChEBI" id="CHEBI:29035"/>
        <label>1</label>
    </ligand>
</feature>
<feature type="active site" evidence="8">
    <location>
        <position position="454"/>
    </location>
</feature>
<evidence type="ECO:0000256" key="6">
    <source>
        <dbReference type="ARBA" id="ARBA00022801"/>
    </source>
</evidence>
<feature type="region of interest" description="Disordered" evidence="9">
    <location>
        <begin position="25"/>
        <end position="134"/>
    </location>
</feature>
<dbReference type="GO" id="GO:0006508">
    <property type="term" value="P:proteolysis"/>
    <property type="evidence" value="ECO:0007669"/>
    <property type="project" value="UniProtKB-KW"/>
</dbReference>
<evidence type="ECO:0000256" key="1">
    <source>
        <dbReference type="ARBA" id="ARBA00000135"/>
    </source>
</evidence>
<dbReference type="Proteomes" id="UP000268658">
    <property type="component" value="Chromosome"/>
</dbReference>
<comment type="similarity">
    <text evidence="3 8">Belongs to the peptidase M17 family.</text>
</comment>
<evidence type="ECO:0000256" key="3">
    <source>
        <dbReference type="ARBA" id="ARBA00009528"/>
    </source>
</evidence>
<name>A0A448PIH5_ACTVI</name>
<dbReference type="Pfam" id="PF00883">
    <property type="entry name" value="Peptidase_M17"/>
    <property type="match status" value="1"/>
</dbReference>
<comment type="subcellular location">
    <subcellularLocation>
        <location evidence="8">Cytoplasm</location>
    </subcellularLocation>
</comment>
<dbReference type="EC" id="3.4.11.10" evidence="8"/>
<dbReference type="AlphaFoldDB" id="A0A448PIH5"/>
<keyword evidence="8" id="KW-0963">Cytoplasm</keyword>
<feature type="compositionally biased region" description="Acidic residues" evidence="9">
    <location>
        <begin position="54"/>
        <end position="63"/>
    </location>
</feature>
<evidence type="ECO:0000256" key="8">
    <source>
        <dbReference type="HAMAP-Rule" id="MF_00181"/>
    </source>
</evidence>
<dbReference type="EC" id="3.4.11.1" evidence="8"/>
<dbReference type="KEGG" id="avc:NCTC10951_00645"/>
<dbReference type="Gene3D" id="3.40.220.10">
    <property type="entry name" value="Leucine Aminopeptidase, subunit E, domain 1"/>
    <property type="match status" value="1"/>
</dbReference>
<dbReference type="GO" id="GO:0030145">
    <property type="term" value="F:manganese ion binding"/>
    <property type="evidence" value="ECO:0007669"/>
    <property type="project" value="UniProtKB-UniRule"/>
</dbReference>
<organism evidence="11 12">
    <name type="scientific">Actinomyces viscosus</name>
    <dbReference type="NCBI Taxonomy" id="1656"/>
    <lineage>
        <taxon>Bacteria</taxon>
        <taxon>Bacillati</taxon>
        <taxon>Actinomycetota</taxon>
        <taxon>Actinomycetes</taxon>
        <taxon>Actinomycetales</taxon>
        <taxon>Actinomycetaceae</taxon>
        <taxon>Actinomyces</taxon>
    </lineage>
</organism>
<keyword evidence="4 8" id="KW-0031">Aminopeptidase</keyword>
<feature type="active site" evidence="8">
    <location>
        <position position="528"/>
    </location>
</feature>
<comment type="cofactor">
    <cofactor evidence="8">
        <name>Mn(2+)</name>
        <dbReference type="ChEBI" id="CHEBI:29035"/>
    </cofactor>
    <text evidence="8">Binds 2 manganese ions per subunit.</text>
</comment>
<feature type="compositionally biased region" description="Low complexity" evidence="9">
    <location>
        <begin position="110"/>
        <end position="134"/>
    </location>
</feature>
<dbReference type="PRINTS" id="PR00481">
    <property type="entry name" value="LAMNOPPTDASE"/>
</dbReference>
<keyword evidence="8" id="KW-0479">Metal-binding</keyword>
<sequence length="682" mass="69719">MTSGTRGANSASNRCQNVTIHNVSTIKLTKSLNAHASVDDDRKDTDLSNQAEVDTVDETEDSDTTGAEDQAGATGAERNTTQGTTQDTAGAEDDAQARKPLDDQDDAADAADAAGARAESGDAADALSSSGPSGTEPVADVLVLAAAPAGDGAEAPEILLEGLEPPSSTALEGLDIDALVALLPSLGFSGAQDSVVRLPSSSVSTTGYHGPATILVVGVGTGWADTDPLAVTTDDEAALGYDQTGLLRRAAGRATRALAGTGSAVLALPTLSEEQLAAVAHGAALGAYSWKATKNEDRPGQESSSKQASPLKDISIVSPLSDTPEGQEALAGALALAEATALTRDLVNEPPNRLTPEVFAERARSAGQEAGIRVEVWDAPALIEQGFGGILGVAQGSVHPARLVRLEWVPLHTGEGAAIPTRSEGEGDNDPSRPRHVALIGKGITFDSGGLSLKPAASMPEMKSDMAGAATVLGAVIAAARLALPIRVTAWLALAENMPGADAQRPSDVVTMFDGTTVEVTNTDAEGRLVMADALARAVTEEPDAVLDVATLTGAQIVALGDHVAAVMGTPDLREEVVAAAQRAGESFWPMPLPAHLRATLDSPFADLRNTKVGSRAGGMLSAGLFLREFVGRRPWAHLDIAGPAYNDSSPWGLTPTGGTGMGVSTLVELLRSLSAEVSILS</sequence>
<gene>
    <name evidence="8 11" type="primary">pepA</name>
    <name evidence="11" type="ORF">NCTC10951_00645</name>
</gene>
<keyword evidence="6 8" id="KW-0378">Hydrolase</keyword>
<evidence type="ECO:0000313" key="11">
    <source>
        <dbReference type="EMBL" id="VEI14771.1"/>
    </source>
</evidence>
<dbReference type="PANTHER" id="PTHR11963">
    <property type="entry name" value="LEUCINE AMINOPEPTIDASE-RELATED"/>
    <property type="match status" value="1"/>
</dbReference>
<evidence type="ECO:0000259" key="10">
    <source>
        <dbReference type="PROSITE" id="PS00631"/>
    </source>
</evidence>
<comment type="catalytic activity">
    <reaction evidence="2 8">
        <text>Release of an N-terminal amino acid, preferentially leucine, but not glutamic or aspartic acids.</text>
        <dbReference type="EC" id="3.4.11.10"/>
    </reaction>
</comment>
<dbReference type="InterPro" id="IPR043472">
    <property type="entry name" value="Macro_dom-like"/>
</dbReference>
<evidence type="ECO:0000256" key="2">
    <source>
        <dbReference type="ARBA" id="ARBA00000967"/>
    </source>
</evidence>
<feature type="region of interest" description="Disordered" evidence="9">
    <location>
        <begin position="294"/>
        <end position="324"/>
    </location>
</feature>
<feature type="domain" description="Cytosol aminopeptidase" evidence="10">
    <location>
        <begin position="522"/>
        <end position="529"/>
    </location>
</feature>
<dbReference type="CDD" id="cd00433">
    <property type="entry name" value="Peptidase_M17"/>
    <property type="match status" value="1"/>
</dbReference>
<reference evidence="11 12" key="1">
    <citation type="submission" date="2018-12" db="EMBL/GenBank/DDBJ databases">
        <authorList>
            <consortium name="Pathogen Informatics"/>
        </authorList>
    </citation>
    <scope>NUCLEOTIDE SEQUENCE [LARGE SCALE GENOMIC DNA]</scope>
    <source>
        <strain evidence="11 12">NCTC10951</strain>
    </source>
</reference>
<dbReference type="PANTHER" id="PTHR11963:SF23">
    <property type="entry name" value="CYTOSOL AMINOPEPTIDASE"/>
    <property type="match status" value="1"/>
</dbReference>
<feature type="compositionally biased region" description="Low complexity" evidence="9">
    <location>
        <begin position="80"/>
        <end position="89"/>
    </location>
</feature>